<dbReference type="PANTHER" id="PTHR30055:SF234">
    <property type="entry name" value="HTH-TYPE TRANSCRIPTIONAL REGULATOR BETI"/>
    <property type="match status" value="1"/>
</dbReference>
<dbReference type="PRINTS" id="PR00455">
    <property type="entry name" value="HTHTETR"/>
</dbReference>
<feature type="domain" description="HTH tetR-type" evidence="5">
    <location>
        <begin position="19"/>
        <end position="78"/>
    </location>
</feature>
<dbReference type="Pfam" id="PF00440">
    <property type="entry name" value="TetR_N"/>
    <property type="match status" value="1"/>
</dbReference>
<sequence>MTAAMSPLVALLAGQEQPNRTDTRIMDTTRDLLIEHHAEITVDQVAEQSGVSRATIFRRFGNKEALIERTIRRELRLGVEQTFQSMAAKSTAKARAIEFISRAFELAVEHPVLRNQFAHSASDLTRLGSSGTPSMLDTTRQAFADVLQLAVSESGQTPILSPAIAADVLIHTIGGYALVPTANPRGDQSLTFRRMIEDLVEQLLIGH</sequence>
<keyword evidence="1" id="KW-0805">Transcription regulation</keyword>
<comment type="caution">
    <text evidence="6">The sequence shown here is derived from an EMBL/GenBank/DDBJ whole genome shotgun (WGS) entry which is preliminary data.</text>
</comment>
<accession>A0A849C3G8</accession>
<dbReference type="Gene3D" id="1.10.357.10">
    <property type="entry name" value="Tetracycline Repressor, domain 2"/>
    <property type="match status" value="1"/>
</dbReference>
<dbReference type="PANTHER" id="PTHR30055">
    <property type="entry name" value="HTH-TYPE TRANSCRIPTIONAL REGULATOR RUTR"/>
    <property type="match status" value="1"/>
</dbReference>
<keyword evidence="7" id="KW-1185">Reference proteome</keyword>
<protein>
    <submittedName>
        <fullName evidence="6">TetR/AcrR family transcriptional regulator</fullName>
    </submittedName>
</protein>
<gene>
    <name evidence="6" type="ORF">HLB23_13550</name>
</gene>
<evidence type="ECO:0000313" key="6">
    <source>
        <dbReference type="EMBL" id="NNH70875.1"/>
    </source>
</evidence>
<keyword evidence="2 4" id="KW-0238">DNA-binding</keyword>
<evidence type="ECO:0000256" key="1">
    <source>
        <dbReference type="ARBA" id="ARBA00023015"/>
    </source>
</evidence>
<dbReference type="RefSeq" id="WP_084521613.1">
    <property type="nucleotide sequence ID" value="NZ_JABELX010000004.1"/>
</dbReference>
<evidence type="ECO:0000256" key="3">
    <source>
        <dbReference type="ARBA" id="ARBA00023163"/>
    </source>
</evidence>
<dbReference type="AlphaFoldDB" id="A0A849C3G8"/>
<dbReference type="EMBL" id="JABELX010000004">
    <property type="protein sequence ID" value="NNH70875.1"/>
    <property type="molecule type" value="Genomic_DNA"/>
</dbReference>
<evidence type="ECO:0000256" key="4">
    <source>
        <dbReference type="PROSITE-ProRule" id="PRU00335"/>
    </source>
</evidence>
<feature type="DNA-binding region" description="H-T-H motif" evidence="4">
    <location>
        <begin position="41"/>
        <end position="60"/>
    </location>
</feature>
<dbReference type="Proteomes" id="UP000586827">
    <property type="component" value="Unassembled WGS sequence"/>
</dbReference>
<dbReference type="InterPro" id="IPR001647">
    <property type="entry name" value="HTH_TetR"/>
</dbReference>
<dbReference type="InterPro" id="IPR050109">
    <property type="entry name" value="HTH-type_TetR-like_transc_reg"/>
</dbReference>
<proteinExistence type="predicted"/>
<dbReference type="PROSITE" id="PS50977">
    <property type="entry name" value="HTH_TETR_2"/>
    <property type="match status" value="1"/>
</dbReference>
<reference evidence="6 7" key="1">
    <citation type="submission" date="2020-05" db="EMBL/GenBank/DDBJ databases">
        <title>MicrobeNet Type strains.</title>
        <authorList>
            <person name="Nicholson A.C."/>
        </authorList>
    </citation>
    <scope>NUCLEOTIDE SEQUENCE [LARGE SCALE GENOMIC DNA]</scope>
    <source>
        <strain evidence="6 7">JCM 3224</strain>
    </source>
</reference>
<evidence type="ECO:0000256" key="2">
    <source>
        <dbReference type="ARBA" id="ARBA00023125"/>
    </source>
</evidence>
<keyword evidence="3" id="KW-0804">Transcription</keyword>
<dbReference type="SUPFAM" id="SSF46689">
    <property type="entry name" value="Homeodomain-like"/>
    <property type="match status" value="1"/>
</dbReference>
<name>A0A849C3G8_9NOCA</name>
<evidence type="ECO:0000313" key="7">
    <source>
        <dbReference type="Proteomes" id="UP000586827"/>
    </source>
</evidence>
<dbReference type="GO" id="GO:0003700">
    <property type="term" value="F:DNA-binding transcription factor activity"/>
    <property type="evidence" value="ECO:0007669"/>
    <property type="project" value="TreeGrafter"/>
</dbReference>
<organism evidence="6 7">
    <name type="scientific">Nocardia uniformis</name>
    <dbReference type="NCBI Taxonomy" id="53432"/>
    <lineage>
        <taxon>Bacteria</taxon>
        <taxon>Bacillati</taxon>
        <taxon>Actinomycetota</taxon>
        <taxon>Actinomycetes</taxon>
        <taxon>Mycobacteriales</taxon>
        <taxon>Nocardiaceae</taxon>
        <taxon>Nocardia</taxon>
    </lineage>
</organism>
<dbReference type="GO" id="GO:0000976">
    <property type="term" value="F:transcription cis-regulatory region binding"/>
    <property type="evidence" value="ECO:0007669"/>
    <property type="project" value="TreeGrafter"/>
</dbReference>
<evidence type="ECO:0000259" key="5">
    <source>
        <dbReference type="PROSITE" id="PS50977"/>
    </source>
</evidence>
<dbReference type="InterPro" id="IPR009057">
    <property type="entry name" value="Homeodomain-like_sf"/>
</dbReference>